<dbReference type="FunFam" id="2.60.40.10:FF:000279">
    <property type="entry name" value="Hemicentin 1"/>
    <property type="match status" value="1"/>
</dbReference>
<feature type="domain" description="Ig-like" evidence="16">
    <location>
        <begin position="1136"/>
        <end position="1220"/>
    </location>
</feature>
<dbReference type="SMART" id="SM00409">
    <property type="entry name" value="IG"/>
    <property type="match status" value="36"/>
</dbReference>
<dbReference type="FunFam" id="2.60.40.10:FF:001139">
    <property type="entry name" value="Hemicentin 1"/>
    <property type="match status" value="1"/>
</dbReference>
<feature type="domain" description="EGF-like" evidence="15">
    <location>
        <begin position="4400"/>
        <end position="4440"/>
    </location>
</feature>
<dbReference type="PANTHER" id="PTHR10075:SF14">
    <property type="entry name" value="CELL ADHESION MOLECULE DSCAM2-RELATED"/>
    <property type="match status" value="1"/>
</dbReference>
<feature type="domain" description="Ig-like" evidence="16">
    <location>
        <begin position="850"/>
        <end position="936"/>
    </location>
</feature>
<feature type="domain" description="Ig-like" evidence="16">
    <location>
        <begin position="2212"/>
        <end position="2282"/>
    </location>
</feature>
<evidence type="ECO:0000256" key="14">
    <source>
        <dbReference type="SAM" id="Phobius"/>
    </source>
</evidence>
<evidence type="ECO:0000259" key="15">
    <source>
        <dbReference type="PROSITE" id="PS50026"/>
    </source>
</evidence>
<feature type="domain" description="Ig-like" evidence="16">
    <location>
        <begin position="507"/>
        <end position="594"/>
    </location>
</feature>
<dbReference type="SUPFAM" id="SSF54511">
    <property type="entry name" value="GFP-like"/>
    <property type="match status" value="1"/>
</dbReference>
<dbReference type="FunFam" id="2.60.40.10:FF:001133">
    <property type="entry name" value="Hemicentin 1"/>
    <property type="match status" value="1"/>
</dbReference>
<evidence type="ECO:0000256" key="4">
    <source>
        <dbReference type="ARBA" id="ARBA00022530"/>
    </source>
</evidence>
<feature type="domain" description="Ig-like" evidence="16">
    <location>
        <begin position="1491"/>
        <end position="1577"/>
    </location>
</feature>
<dbReference type="InterPro" id="IPR003598">
    <property type="entry name" value="Ig_sub2"/>
</dbReference>
<dbReference type="Proteomes" id="UP000694549">
    <property type="component" value="Unplaced"/>
</dbReference>
<dbReference type="PROSITE" id="PS50835">
    <property type="entry name" value="IG_LIKE"/>
    <property type="match status" value="38"/>
</dbReference>
<dbReference type="SMART" id="SM00179">
    <property type="entry name" value="EGF_CA"/>
    <property type="match status" value="5"/>
</dbReference>
<feature type="domain" description="Ig-like" evidence="16">
    <location>
        <begin position="2009"/>
        <end position="2098"/>
    </location>
</feature>
<dbReference type="Pfam" id="PF07474">
    <property type="entry name" value="G2F"/>
    <property type="match status" value="1"/>
</dbReference>
<dbReference type="InterPro" id="IPR049883">
    <property type="entry name" value="NOTCH1_EGF-like"/>
</dbReference>
<feature type="domain" description="Ig-like" evidence="16">
    <location>
        <begin position="3028"/>
        <end position="3068"/>
    </location>
</feature>
<keyword evidence="8" id="KW-0677">Repeat</keyword>
<dbReference type="GO" id="GO:0007411">
    <property type="term" value="P:axon guidance"/>
    <property type="evidence" value="ECO:0007669"/>
    <property type="project" value="TreeGrafter"/>
</dbReference>
<feature type="domain" description="Ig-like" evidence="16">
    <location>
        <begin position="3471"/>
        <end position="3575"/>
    </location>
</feature>
<feature type="disulfide bond" evidence="13">
    <location>
        <begin position="4270"/>
        <end position="4280"/>
    </location>
</feature>
<feature type="domain" description="Ig-like" evidence="16">
    <location>
        <begin position="3945"/>
        <end position="4032"/>
    </location>
</feature>
<keyword evidence="19" id="KW-1185">Reference proteome</keyword>
<dbReference type="GO" id="GO:0070593">
    <property type="term" value="P:dendrite self-avoidance"/>
    <property type="evidence" value="ECO:0007669"/>
    <property type="project" value="TreeGrafter"/>
</dbReference>
<dbReference type="Gene3D" id="2.40.155.10">
    <property type="entry name" value="Green fluorescent protein"/>
    <property type="match status" value="1"/>
</dbReference>
<evidence type="ECO:0000256" key="9">
    <source>
        <dbReference type="ARBA" id="ARBA00022837"/>
    </source>
</evidence>
<dbReference type="FunFam" id="2.60.40.10:FF:000130">
    <property type="entry name" value="Hemicentin 1"/>
    <property type="match status" value="9"/>
</dbReference>
<dbReference type="InterPro" id="IPR000152">
    <property type="entry name" value="EGF-type_Asp/Asn_hydroxyl_site"/>
</dbReference>
<feature type="domain" description="Ig-like" evidence="16">
    <location>
        <begin position="2383"/>
        <end position="2467"/>
    </location>
</feature>
<feature type="domain" description="Ig-like" evidence="16">
    <location>
        <begin position="2287"/>
        <end position="2378"/>
    </location>
</feature>
<dbReference type="GO" id="GO:0007156">
    <property type="term" value="P:homophilic cell adhesion via plasma membrane adhesion molecules"/>
    <property type="evidence" value="ECO:0007669"/>
    <property type="project" value="TreeGrafter"/>
</dbReference>
<dbReference type="FunFam" id="2.10.25.10:FF:000385">
    <property type="entry name" value="Hemicentin 1"/>
    <property type="match status" value="1"/>
</dbReference>
<dbReference type="InterPro" id="IPR001881">
    <property type="entry name" value="EGF-like_Ca-bd_dom"/>
</dbReference>
<feature type="domain" description="Ig-like" evidence="16">
    <location>
        <begin position="599"/>
        <end position="675"/>
    </location>
</feature>
<dbReference type="Ensembl" id="ENSAZOT00000004055.1">
    <property type="protein sequence ID" value="ENSAZOP00000003804.1"/>
    <property type="gene ID" value="ENSAZOG00000001971.1"/>
</dbReference>
<keyword evidence="14" id="KW-0472">Membrane</keyword>
<evidence type="ECO:0000256" key="10">
    <source>
        <dbReference type="ARBA" id="ARBA00023157"/>
    </source>
</evidence>
<evidence type="ECO:0000256" key="2">
    <source>
        <dbReference type="ARBA" id="ARBA00004626"/>
    </source>
</evidence>
<dbReference type="FunFam" id="2.60.40.10:FF:000503">
    <property type="entry name" value="Hemicentin 1"/>
    <property type="match status" value="1"/>
</dbReference>
<dbReference type="GO" id="GO:0098632">
    <property type="term" value="F:cell-cell adhesion mediator activity"/>
    <property type="evidence" value="ECO:0007669"/>
    <property type="project" value="TreeGrafter"/>
</dbReference>
<evidence type="ECO:0000256" key="3">
    <source>
        <dbReference type="ARBA" id="ARBA00022525"/>
    </source>
</evidence>
<feature type="domain" description="Ig-like" evidence="16">
    <location>
        <begin position="1042"/>
        <end position="1128"/>
    </location>
</feature>
<accession>A0A8B9U5L3</accession>
<dbReference type="FunFam" id="2.60.40.10:FF:000708">
    <property type="entry name" value="Hemicentin 1"/>
    <property type="match status" value="1"/>
</dbReference>
<feature type="domain" description="Ig-like" evidence="16">
    <location>
        <begin position="3668"/>
        <end position="3750"/>
    </location>
</feature>
<dbReference type="CDD" id="cd00054">
    <property type="entry name" value="EGF_CA"/>
    <property type="match status" value="5"/>
</dbReference>
<comment type="caution">
    <text evidence="13">Lacks conserved residue(s) required for the propagation of feature annotation.</text>
</comment>
<dbReference type="CDD" id="cd00198">
    <property type="entry name" value="vWFA"/>
    <property type="match status" value="1"/>
</dbReference>
<organism evidence="18 19">
    <name type="scientific">Anas zonorhyncha</name>
    <name type="common">Eastern spot-billed duck</name>
    <dbReference type="NCBI Taxonomy" id="75864"/>
    <lineage>
        <taxon>Eukaryota</taxon>
        <taxon>Metazoa</taxon>
        <taxon>Chordata</taxon>
        <taxon>Craniata</taxon>
        <taxon>Vertebrata</taxon>
        <taxon>Euteleostomi</taxon>
        <taxon>Archelosauria</taxon>
        <taxon>Archosauria</taxon>
        <taxon>Dinosauria</taxon>
        <taxon>Saurischia</taxon>
        <taxon>Theropoda</taxon>
        <taxon>Coelurosauria</taxon>
        <taxon>Aves</taxon>
        <taxon>Neognathae</taxon>
        <taxon>Galloanserae</taxon>
        <taxon>Anseriformes</taxon>
        <taxon>Anatidae</taxon>
        <taxon>Anatinae</taxon>
        <taxon>Anas</taxon>
    </lineage>
</organism>
<dbReference type="InterPro" id="IPR009030">
    <property type="entry name" value="Growth_fac_rcpt_cys_sf"/>
</dbReference>
<dbReference type="PROSITE" id="PS50026">
    <property type="entry name" value="EGF_3"/>
    <property type="match status" value="3"/>
</dbReference>
<dbReference type="Pfam" id="PF25106">
    <property type="entry name" value="VWA_4"/>
    <property type="match status" value="1"/>
</dbReference>
<dbReference type="GO" id="GO:0032154">
    <property type="term" value="C:cleavage furrow"/>
    <property type="evidence" value="ECO:0007669"/>
    <property type="project" value="UniProtKB-SubCell"/>
</dbReference>
<dbReference type="PANTHER" id="PTHR10075">
    <property type="entry name" value="BASIGIN RELATED"/>
    <property type="match status" value="1"/>
</dbReference>
<feature type="domain" description="Ig-like" evidence="16">
    <location>
        <begin position="3380"/>
        <end position="3464"/>
    </location>
</feature>
<dbReference type="InterPro" id="IPR007110">
    <property type="entry name" value="Ig-like_dom"/>
</dbReference>
<keyword evidence="14" id="KW-1133">Transmembrane helix</keyword>
<feature type="transmembrane region" description="Helical" evidence="14">
    <location>
        <begin position="2912"/>
        <end position="2939"/>
    </location>
</feature>
<evidence type="ECO:0000259" key="16">
    <source>
        <dbReference type="PROSITE" id="PS50835"/>
    </source>
</evidence>
<dbReference type="FunFam" id="2.40.155.10:FF:000002">
    <property type="entry name" value="Hemicentin 1"/>
    <property type="match status" value="1"/>
</dbReference>
<dbReference type="FunFam" id="2.10.25.10:FF:000010">
    <property type="entry name" value="Pro-epidermal growth factor"/>
    <property type="match status" value="1"/>
</dbReference>
<protein>
    <submittedName>
        <fullName evidence="18">Hemicentin 1</fullName>
    </submittedName>
</protein>
<name>A0A8B9U5L3_9AVES</name>
<feature type="domain" description="Ig-like" evidence="16">
    <location>
        <begin position="2865"/>
        <end position="2927"/>
    </location>
</feature>
<dbReference type="Gene3D" id="2.60.40.10">
    <property type="entry name" value="Immunoglobulins"/>
    <property type="match status" value="39"/>
</dbReference>
<feature type="domain" description="Ig-like" evidence="16">
    <location>
        <begin position="3853"/>
        <end position="3940"/>
    </location>
</feature>
<feature type="disulfide bond" evidence="13">
    <location>
        <begin position="4521"/>
        <end position="4531"/>
    </location>
</feature>
<dbReference type="SMART" id="SM00181">
    <property type="entry name" value="EGF"/>
    <property type="match status" value="5"/>
</dbReference>
<dbReference type="InterPro" id="IPR013098">
    <property type="entry name" value="Ig_I-set"/>
</dbReference>
<feature type="transmembrane region" description="Helical" evidence="14">
    <location>
        <begin position="3085"/>
        <end position="3108"/>
    </location>
</feature>
<dbReference type="InterPro" id="IPR000742">
    <property type="entry name" value="EGF"/>
</dbReference>
<dbReference type="FunFam" id="2.60.40.10:FF:000824">
    <property type="entry name" value="Hemicentin 1"/>
    <property type="match status" value="1"/>
</dbReference>
<feature type="domain" description="Ig-like" evidence="16">
    <location>
        <begin position="421"/>
        <end position="505"/>
    </location>
</feature>
<dbReference type="SMART" id="SM00406">
    <property type="entry name" value="IGv"/>
    <property type="match status" value="13"/>
</dbReference>
<feature type="domain" description="Ig-like" evidence="16">
    <location>
        <begin position="2674"/>
        <end position="2761"/>
    </location>
</feature>
<keyword evidence="10 13" id="KW-1015">Disulfide bond</keyword>
<feature type="domain" description="Ig-like" evidence="16">
    <location>
        <begin position="756"/>
        <end position="845"/>
    </location>
</feature>
<evidence type="ECO:0000313" key="18">
    <source>
        <dbReference type="Ensembl" id="ENSAZOP00000003804.1"/>
    </source>
</evidence>
<dbReference type="PROSITE" id="PS01187">
    <property type="entry name" value="EGF_CA"/>
    <property type="match status" value="1"/>
</dbReference>
<feature type="domain" description="Ig-like" evidence="16">
    <location>
        <begin position="1748"/>
        <end position="1833"/>
    </location>
</feature>
<dbReference type="FunFam" id="2.60.40.10:FF:000186">
    <property type="entry name" value="Hemicentin 1"/>
    <property type="match status" value="3"/>
</dbReference>
<dbReference type="Gene3D" id="3.40.50.410">
    <property type="entry name" value="von Willebrand factor, type A domain"/>
    <property type="match status" value="1"/>
</dbReference>
<evidence type="ECO:0000256" key="13">
    <source>
        <dbReference type="PROSITE-ProRule" id="PRU00076"/>
    </source>
</evidence>
<dbReference type="FunFam" id="2.60.40.10:FF:000032">
    <property type="entry name" value="palladin isoform X1"/>
    <property type="match status" value="3"/>
</dbReference>
<feature type="domain" description="Ig-like" evidence="16">
    <location>
        <begin position="1399"/>
        <end position="1487"/>
    </location>
</feature>
<feature type="domain" description="EGF-like" evidence="15">
    <location>
        <begin position="4517"/>
        <end position="4556"/>
    </location>
</feature>
<dbReference type="GO" id="GO:0005509">
    <property type="term" value="F:calcium ion binding"/>
    <property type="evidence" value="ECO:0007669"/>
    <property type="project" value="InterPro"/>
</dbReference>
<dbReference type="InterPro" id="IPR026823">
    <property type="entry name" value="cEGF"/>
</dbReference>
<dbReference type="PROSITE" id="PS50993">
    <property type="entry name" value="NIDOGEN_G2"/>
    <property type="match status" value="1"/>
</dbReference>
<dbReference type="CDD" id="cd00255">
    <property type="entry name" value="nidG2"/>
    <property type="match status" value="1"/>
</dbReference>
<dbReference type="FunFam" id="2.60.40.10:FF:000285">
    <property type="entry name" value="Hemicentin 1"/>
    <property type="match status" value="4"/>
</dbReference>
<feature type="domain" description="Ig-like" evidence="16">
    <location>
        <begin position="3120"/>
        <end position="3208"/>
    </location>
</feature>
<feature type="transmembrane region" description="Helical" evidence="14">
    <location>
        <begin position="687"/>
        <end position="708"/>
    </location>
</feature>
<dbReference type="SUPFAM" id="SSF48726">
    <property type="entry name" value="Immunoglobulin"/>
    <property type="match status" value="39"/>
</dbReference>
<dbReference type="FunFam" id="2.10.25.10:FF:000352">
    <property type="entry name" value="Hemicentin 1"/>
    <property type="match status" value="1"/>
</dbReference>
<keyword evidence="11" id="KW-0325">Glycoprotein</keyword>
<feature type="domain" description="Ig-like" evidence="16">
    <location>
        <begin position="2578"/>
        <end position="2669"/>
    </location>
</feature>
<feature type="domain" description="Ig-like" evidence="16">
    <location>
        <begin position="3213"/>
        <end position="3289"/>
    </location>
</feature>
<evidence type="ECO:0000259" key="17">
    <source>
        <dbReference type="PROSITE" id="PS50993"/>
    </source>
</evidence>
<feature type="domain" description="Ig-like" evidence="16">
    <location>
        <begin position="2941"/>
        <end position="3023"/>
    </location>
</feature>
<dbReference type="SMART" id="SM00682">
    <property type="entry name" value="G2F"/>
    <property type="match status" value="1"/>
</dbReference>
<evidence type="ECO:0000256" key="7">
    <source>
        <dbReference type="ARBA" id="ARBA00022729"/>
    </source>
</evidence>
<dbReference type="PROSITE" id="PS00010">
    <property type="entry name" value="ASX_HYDROXYL"/>
    <property type="match status" value="3"/>
</dbReference>
<evidence type="ECO:0000256" key="6">
    <source>
        <dbReference type="ARBA" id="ARBA00022606"/>
    </source>
</evidence>
<dbReference type="FunFam" id="2.60.40.10:FF:000739">
    <property type="entry name" value="Hemicentin 1"/>
    <property type="match status" value="1"/>
</dbReference>
<dbReference type="InterPro" id="IPR036179">
    <property type="entry name" value="Ig-like_dom_sf"/>
</dbReference>
<reference evidence="18" key="2">
    <citation type="submission" date="2025-09" db="UniProtKB">
        <authorList>
            <consortium name="Ensembl"/>
        </authorList>
    </citation>
    <scope>IDENTIFICATION</scope>
</reference>
<dbReference type="SUPFAM" id="SSF53300">
    <property type="entry name" value="vWA-like"/>
    <property type="match status" value="1"/>
</dbReference>
<dbReference type="FunFam" id="2.60.40.10:FF:000750">
    <property type="entry name" value="Hemicentin 1"/>
    <property type="match status" value="1"/>
</dbReference>
<feature type="domain" description="Ig-like" evidence="16">
    <location>
        <begin position="1585"/>
        <end position="1674"/>
    </location>
</feature>
<reference evidence="18" key="1">
    <citation type="submission" date="2025-08" db="UniProtKB">
        <authorList>
            <consortium name="Ensembl"/>
        </authorList>
    </citation>
    <scope>IDENTIFICATION</scope>
</reference>
<keyword evidence="4" id="KW-0272">Extracellular matrix</keyword>
<feature type="domain" description="Ig-like" evidence="16">
    <location>
        <begin position="941"/>
        <end position="1037"/>
    </location>
</feature>
<feature type="domain" description="Ig-like" evidence="16">
    <location>
        <begin position="1305"/>
        <end position="1394"/>
    </location>
</feature>
<evidence type="ECO:0000256" key="1">
    <source>
        <dbReference type="ARBA" id="ARBA00004498"/>
    </source>
</evidence>
<dbReference type="FunFam" id="2.60.40.10:FF:000594">
    <property type="entry name" value="Hemicentin 1"/>
    <property type="match status" value="1"/>
</dbReference>
<feature type="domain" description="Ig-like" evidence="16">
    <location>
        <begin position="1922"/>
        <end position="2004"/>
    </location>
</feature>
<keyword evidence="6" id="KW-0716">Sensory transduction</keyword>
<feature type="domain" description="Ig-like" evidence="16">
    <location>
        <begin position="2108"/>
        <end position="2195"/>
    </location>
</feature>
<feature type="domain" description="Ig-like" evidence="16">
    <location>
        <begin position="2472"/>
        <end position="2573"/>
    </location>
</feature>
<feature type="domain" description="Ig-like" evidence="16">
    <location>
        <begin position="1225"/>
        <end position="1290"/>
    </location>
</feature>
<keyword evidence="9" id="KW-0106">Calcium</keyword>
<dbReference type="Pfam" id="PF07679">
    <property type="entry name" value="I-set"/>
    <property type="match status" value="23"/>
</dbReference>
<dbReference type="InterPro" id="IPR006605">
    <property type="entry name" value="G2_nidogen/fibulin_G2F"/>
</dbReference>
<feature type="domain" description="Ig-like" evidence="16">
    <location>
        <begin position="3757"/>
        <end position="3846"/>
    </location>
</feature>
<feature type="domain" description="Ig-like" evidence="16">
    <location>
        <begin position="3294"/>
        <end position="3375"/>
    </location>
</feature>
<dbReference type="InterPro" id="IPR009017">
    <property type="entry name" value="GFP"/>
</dbReference>
<dbReference type="GO" id="GO:0030424">
    <property type="term" value="C:axon"/>
    <property type="evidence" value="ECO:0007669"/>
    <property type="project" value="TreeGrafter"/>
</dbReference>
<dbReference type="InterPro" id="IPR018097">
    <property type="entry name" value="EGF_Ca-bd_CS"/>
</dbReference>
<feature type="domain" description="EGF-like" evidence="15">
    <location>
        <begin position="4266"/>
        <end position="4305"/>
    </location>
</feature>
<evidence type="ECO:0000256" key="12">
    <source>
        <dbReference type="ARBA" id="ARBA00023319"/>
    </source>
</evidence>
<keyword evidence="14" id="KW-0812">Transmembrane</keyword>
<dbReference type="InterPro" id="IPR003599">
    <property type="entry name" value="Ig_sub"/>
</dbReference>
<comment type="subcellular location">
    <subcellularLocation>
        <location evidence="2">Cleavage furrow</location>
    </subcellularLocation>
    <subcellularLocation>
        <location evidence="1">Secreted</location>
        <location evidence="1">Extracellular space</location>
        <location evidence="1">Extracellular matrix</location>
    </subcellularLocation>
</comment>
<dbReference type="Pfam" id="PF12662">
    <property type="entry name" value="cEGF"/>
    <property type="match status" value="1"/>
</dbReference>
<dbReference type="CDD" id="cd00096">
    <property type="entry name" value="Ig"/>
    <property type="match status" value="8"/>
</dbReference>
<dbReference type="InterPro" id="IPR013106">
    <property type="entry name" value="Ig_V-set"/>
</dbReference>
<evidence type="ECO:0000313" key="19">
    <source>
        <dbReference type="Proteomes" id="UP000694549"/>
    </source>
</evidence>
<evidence type="ECO:0000256" key="11">
    <source>
        <dbReference type="ARBA" id="ARBA00023180"/>
    </source>
</evidence>
<feature type="domain" description="Ig-like" evidence="16">
    <location>
        <begin position="3577"/>
        <end position="3663"/>
    </location>
</feature>
<evidence type="ECO:0000256" key="5">
    <source>
        <dbReference type="ARBA" id="ARBA00022536"/>
    </source>
</evidence>
<keyword evidence="3" id="KW-0964">Secreted</keyword>
<keyword evidence="12" id="KW-0393">Immunoglobulin domain</keyword>
<dbReference type="FunFam" id="3.40.50.410:FF:000032">
    <property type="entry name" value="Hemicentin 1"/>
    <property type="match status" value="1"/>
</dbReference>
<dbReference type="FunFam" id="2.60.40.10:FF:001075">
    <property type="entry name" value="Hemicentin 1"/>
    <property type="match status" value="1"/>
</dbReference>
<dbReference type="InterPro" id="IPR056475">
    <property type="entry name" value="GBD_Hemicentin/VWA7"/>
</dbReference>
<dbReference type="InterPro" id="IPR056861">
    <property type="entry name" value="HMCN1-like_VWA"/>
</dbReference>
<dbReference type="Gene3D" id="2.10.25.10">
    <property type="entry name" value="Laminin"/>
    <property type="match status" value="5"/>
</dbReference>
<dbReference type="InterPro" id="IPR013783">
    <property type="entry name" value="Ig-like_fold"/>
</dbReference>
<sequence length="4720" mass="515376">AWPGLCLLPRGGAAPVPAPAPAPALPDKKASTLTFVFDVTGSMYDDLVQVIEGASKILETSLKRPKRPLYNFALVPFHDPEIGPVTITTDPKKFQFELRELYVQGGGDCPEMSIGAIKIALEISLPGSFIYVFTDARSKDYRLAHEVLQLIQQKQSQVVFVLTGDCDDRDHIGYKVYEEIASTSSGQVFHLDKKQVNEVLKWVEEAVQASKVHLLSTDHLTMAVNTWQIPFDPSLKEVTVSLSGPSPAIEIRDSLGEVISKGSGLNELLNIHNSAKVVNVKDPEPGTWTIKVYSGRHSVRITGLSTIDFRAGFSKKPTLDFKKTSSRPVQGIPTFVLLNTTGILLPARVDRLELLSITGELLKTLPVKYYPDRKPYGLWNISDFIPPDEAFFVKIMGYDKDDYLFQRVSSVSFSSITPDAPKVTMPSKTPGYYLQPGSVPCHVESLIPFTQRFTKNGVKLGEDQFFKESSSMSWEIDQVSLSDEGFYECIATSSAGTGRAQTFLDPPPIIQVPNNITAVPGEAAILTCLTLSTVRYNLTWQRNGRDVRLKEPLRIRVLSNLSLEVKTVKFTDAGKYNCIASNEGGSTTASVFLTVQEPPRVVISPKNQTFTEGSEVSIRCSATGYPKPTVVWTHNEMLTPEGTLIIKKAIPKDEGVYGCLASNSAGTEKQTSTLTYIGKSNFGKYPVRFQFCFLFFFFVFVFVFFYCLNLGDLELRPSAFLIIDSHRGLLKIQETQDLDAGDYTCVATNDAGTASAKITLDVGCNPDTANVIEGQQLTLPCVLLAGNPIPDRRWIRNSMLVPNPYINVRSDGSLHLERVRLQDGGDYTCMASNVAGTNNKTTTVNVYVLPVIQHGQQIFSTIEGIPVTLPCKASGVPKPSIVWSKKGEVILPSNGKFSAGSDGSLYVVSPGGEETGEYVCTATNAAGYATRKVQLTVYVKPRVSRPGDQQGNAYDEPIDISVTAGEDVTLPCEVKSLPPPIITWAKEMQLISPEPGISILENGTLLVIASVTPSDNGEYICVATNEAGNTERKYNLKVHVPPKIQRGPRVMKVQAGHRVDIPCSAQGIPPPTVTWFRGRSAVLIDGRQFTRGLDGALSISNIQLPDAGIYKCVASNAVGSDTSEITLQVQDDLDPPYNSPFQERVANQRIAFPCPARGTPKPVIKWLHNGRELTGSEPGISILENGTLLVIASVTPSDNGEYICVATNEAGNTERKYNLKVHVPPEIRDQEKVTNTSVVVNHPVSLFCEVSGNPFPIISWYKEDTQVGTIKLIEVTIAINSFRIFSYLACLNVLTVTFCLFKVPPSIIGADTPSEIAVILNQEISLECRAKGFPFPDIHWFKDGKPLFLGDPNVELLDKDQVLHIRSARRIDKGRYQCSATNTAGKQVKEIKLIIHVPPSIKGGNSTTEVSALLNNLINLECETKGIPVPTITWYKEGRPIISNPQALYVDRGQFLQIPRAQVSDSAKYTCHVTNAAGVAEKIYEVDVYVPPVIEGDAETAQSRQVVAGNSLTLECKAAGNPPPLLTWLKDGVPVKASSNLRIMSGGKKLEILNAVEADRGQYLCVATSIAGEKEIKYEVEILVPPFVEGGGELLDYFVILHSPLELDCSATGTPSPTIMWLKDGQPVEEGAGHKILLNGQKLLISQAQVSDTGRYKCVAANTAGEREKEFDVTVHGRLFEGQKGSRLPLLYMAVKKILKFSVIYLFIFFISGLKKLLLLEGYCHCVCKGICSNDILFLFMVLLAVPPTIKSSGTSERAVVIHKPVTLQCVANGIPSPSITWLKDGQPVNTARGNTRVRQVLQIEGAQISDTGIYKCVTVNAAGSAELFYNLQVHGNFKSDCCHSYSNRGLSLYFLFGRWLKDGQPVEEGAGHKILLNGQKLLISQAQVSDTGRYKCVAANTAGEREKEFDVTIYFLFPVPPSISGKEQNVSVLIGEAVELLCQSNAVPPPVLTWLKDGRPLLKKLGLSISEDGSVLKVNWDTGRYTCEATNVAGKTEKNYNVNIWVRPTIFNSGSHPSEVVVTQGNEISLECKVQGIPEPAVTWMKDGHPLVSGRDIGILHNGRFLQLRNAQVSDTGRYVCVAVNVAGLSDRKYDLNVHGEYAKSGAYITNKVPENISTVEKNPISLVCEASGIPLPSITWLKNGWPVTLNSSVRILSGGRTLRLTHTTVSNEGQYTCVVTNAAGEARKDFDLSVLGRYMIISVTIEEEKIRGYTVYFAGNPVPQITWVKDGRPLAEDEDHKFLSSGRFLQITNAHVTDTGRYTCIASNTAGDKSKSYSLNVLVSPVIVGADSYGNAEEITVILNSPTSLVCEAYSYPPATVTWLKDGNPLESNRNIRILPGGRTLQILSAQEDNAGRYTCIATNEAGETLKHYEVKVYIPPTINKGDSSGMGLSPKEVKIKVNHSLTLECEAHAIPAASISWYKDGQVTSGHFLQIKEGQVSDTGRYTCLASNIAGEDEVEFDVNIQVPPSFQKPYRGWETGNMVDTGRGGENKDVIVNNPLSLYCETNAVPPPVLTWYKDGYLLSSSDKVLILPGGQVLQIPRVQAEDAGRYMCVAVNEAGEDSIHYDVRVLLPPSISGADGDLPEEVTVLVNKVAVMDCVASGSPSPSITWQKDGHLLAEDDKPTFLSNGRRLQVISNAQITDTGRYVCVVENIAGSAKKYFNLNVHVPPNVVGTNPENLTVVVNNFISLTCEVTGFPPPDLSWLKNGKPISLNANTFIVPGARTLQIPRAKLSDDGEYTCVARNQAGESQKRSFLTVLVPPSIKDHSGTSLTVLNVRVGTPVMLECESNAIPPPVITWYKNRRIISESANVEILADGQTLRIKGAEVSDTGQYVCKAINIAGQDDKNFHLNTSIQFVVPPHIEGPEQEWMNETIGNPITFVCDATGIPPPKLAWFKNGKPLGNIPSYSFLLIFPPLEYCCAICSLFFLLLLFIFPPNIVGSEMPSEVSVLLGESIQLVCDASGVPTPVMQWLKDGKTVAITPDGSTLTIFRALTSDTGKYTCVATNPAGEEDQIFNLNVYVPPAITNNKGEPEDLTVLLDTSINIECTATGTPSPQINWLKNGLPLSVSSQIRLLSAGQILRLVFIYFNIASRVFCLLLASIVGSKTLCFSAVPPSLDNAGGTEDMTVIKGSSTSMKCFTDGTPAPTVSWFKNGNPLSLGAHLTSSDQGMVLHFVKAEIGDTGKYTCVASNEAGDISKHFSLKVLEPPHINGSDQPEELSVIVNNPLELLCMSTGIPVPKISWMKDGRPLLQNDNVHVLREDTGRYTCLASSPAGDDDKEYLVRVHVPPNIAGTSGPQDLTVLQNRQVILECKSDAVPPPTISWLKNGELLEVQHGRYLQINNADLSDAASYTCVASNIAGKMTREFVLTVHVAPTIQSSPQTTVVHINASAVLECIAEGVPTPRITWRKDGVVFTGNNTRYSILEDGSLHIHSAHVTDTGRYMCMATNTAGTERKRIDLQVLVPPTIAPGHTNITVTVNVQTTLPCETTGIPRPAISWKKNGHLLSVDQNQNTYSLWYSQERQGDGYRILSSGTVLQIAKSTVEDAGTYTCVAQNPAGTALGKIKLKVQVPPVIKPHLKEYVVPVDQSVTLQCEAEGYPGPEISWHKDGQQITESMRRRVLSTGTLQIVFVQPADTGRYTCIAANLAGSSSSSMDLIVHIPPKIRSTEVEYTVMEGSRAVLTCVADGIPTPTINWKKDNTLLTERVGKYKAMPDGDLILDNPEDSGNYTCIANNAAGEETHTVTLIVQILPAFSELPGDVALTKGEQLRLTCKATGIPIPKITWTFNNNIIPVILCVLLSAQYDDVNGHSELVIDRVSKDDSGTYICTAENTVGSIKAIGFVYVKEPPVFKGDYHPIRTEPLGGNAMLNCEVRGDPPPTIQWSKKGMDVQISNRIQQLNNGSLAIYGTVNEDAGDYKCVATNDAGVVERSLTLTLQSPPVITIEPAETVIEAGATAMLNCQAKGEPPPTITWSRQGHPVVSEERVTVLSNGSLRIVAARKEDTSEYECVARNLMGSVLVRVPLIVQGGPSRAKGSIIGNINNIEFGIAFLNATVTDSLDSENRVIQAKITNIPQSLGPAIRKLVSILSPVYWTTAKEIGEAMNGFTLTDAVFKRETQVEFATGEILRMTHIARGLDSDGALMLDVVVSGHVLQLQSLADVNVKDYTEDYIQTGPGQLYAHSTRLFTIDGVSVPYTWNHTITYDHTKGKMPFLVETLHASSITTEYNPQEETVAFKIHASIAKGICPAGFGLDSIGPYCTDEDECVVRNPCSHTCHNAIGTYHCSCPKGLTISADGRTCQGKMSDVIDRKSPMANKSLGKCFVQAGQFCHCTKCVLIICSNYVYSFFLITDIDECALGGHTCHAGQDCENVIGSYRCVVRCGNGFRRTADGFSSDINECEQVPKPCAFQCTNTPGSFKCICPPGQHLLGDGKSCAGLERLPNNGAYYNSYNYAQFSPVRDNYQPQQYYRHSSNLYSSFSEYRNSRIPFSRTRRNIRETCPEGYEARNDRCVDIDECETRDTCQHECRNTLGSYQCTCPPGYRLTPNSKTCQDIDECLEQNIDCGSNQMCFNMRGSYQCIDTPCPPNYQREPLSGFCLKNCPANDLECALSTYALEYKLLSLPFGIAAGQDLIRLVAYTQDQVMHPRTTFLMADEDPTIPFALRDENLKGVVFTIRPLREPKTYRMRVRALSYSVDGNIEYQTTFIVYIAVSAYPY</sequence>
<keyword evidence="7" id="KW-0732">Signal</keyword>
<dbReference type="FunFam" id="2.60.40.10:FF:000890">
    <property type="entry name" value="Hemicentin 1"/>
    <property type="match status" value="1"/>
</dbReference>
<dbReference type="InterPro" id="IPR036465">
    <property type="entry name" value="vWFA_dom_sf"/>
</dbReference>
<dbReference type="SMART" id="SM00408">
    <property type="entry name" value="IGc2"/>
    <property type="match status" value="37"/>
</dbReference>
<feature type="domain" description="Ig-like" evidence="16">
    <location>
        <begin position="1859"/>
        <end position="1913"/>
    </location>
</feature>
<dbReference type="SUPFAM" id="SSF57184">
    <property type="entry name" value="Growth factor receptor domain"/>
    <property type="match status" value="2"/>
</dbReference>
<feature type="domain" description="Ig-like" evidence="16">
    <location>
        <begin position="2766"/>
        <end position="2860"/>
    </location>
</feature>
<feature type="domain" description="Nidogen G2 beta-barrel" evidence="17">
    <location>
        <begin position="4034"/>
        <end position="4256"/>
    </location>
</feature>
<evidence type="ECO:0000256" key="8">
    <source>
        <dbReference type="ARBA" id="ARBA00022737"/>
    </source>
</evidence>
<dbReference type="FunFam" id="2.60.40.10:FF:001131">
    <property type="entry name" value="Hemicentin 1"/>
    <property type="match status" value="1"/>
</dbReference>
<proteinExistence type="predicted"/>
<dbReference type="PROSITE" id="PS01186">
    <property type="entry name" value="EGF_2"/>
    <property type="match status" value="1"/>
</dbReference>
<dbReference type="Pfam" id="PF07645">
    <property type="entry name" value="EGF_CA"/>
    <property type="match status" value="3"/>
</dbReference>
<keyword evidence="5 13" id="KW-0245">EGF-like domain</keyword>
<dbReference type="Pfam" id="PF23560">
    <property type="entry name" value="GBD_Hemicentin"/>
    <property type="match status" value="1"/>
</dbReference>
<dbReference type="FunFam" id="2.60.40.10:FF:000699">
    <property type="entry name" value="Hemicentin 1"/>
    <property type="match status" value="1"/>
</dbReference>
<dbReference type="Pfam" id="PF13927">
    <property type="entry name" value="Ig_3"/>
    <property type="match status" value="13"/>
</dbReference>